<evidence type="ECO:0000313" key="2">
    <source>
        <dbReference type="Proteomes" id="UP001140510"/>
    </source>
</evidence>
<comment type="caution">
    <text evidence="1">The sequence shown here is derived from an EMBL/GenBank/DDBJ whole genome shotgun (WGS) entry which is preliminary data.</text>
</comment>
<dbReference type="AlphaFoldDB" id="A0A9W8ZND6"/>
<accession>A0A9W8ZND6</accession>
<proteinExistence type="predicted"/>
<dbReference type="EMBL" id="JAPEVA010000004">
    <property type="protein sequence ID" value="KAJ4411959.1"/>
    <property type="molecule type" value="Genomic_DNA"/>
</dbReference>
<name>A0A9W8ZND6_9PLEO</name>
<organism evidence="1 2">
    <name type="scientific">Didymella pomorum</name>
    <dbReference type="NCBI Taxonomy" id="749634"/>
    <lineage>
        <taxon>Eukaryota</taxon>
        <taxon>Fungi</taxon>
        <taxon>Dikarya</taxon>
        <taxon>Ascomycota</taxon>
        <taxon>Pezizomycotina</taxon>
        <taxon>Dothideomycetes</taxon>
        <taxon>Pleosporomycetidae</taxon>
        <taxon>Pleosporales</taxon>
        <taxon>Pleosporineae</taxon>
        <taxon>Didymellaceae</taxon>
        <taxon>Didymella</taxon>
    </lineage>
</organism>
<sequence length="136" mass="15296">MPAQSSKQLKILITGLIVHADIPDYFRRLFGTPDQIQAAITADENKIRDAGFDVTSFQINDGDTEAGLKWIEDELRSRHFDGIMIGSGLRLIPPQTALFENVVDVCRRVSPDAVFMFNSGPGTNWKTLQRNLHRLQ</sequence>
<dbReference type="Proteomes" id="UP001140510">
    <property type="component" value="Unassembled WGS sequence"/>
</dbReference>
<protein>
    <submittedName>
        <fullName evidence="1">Uncharacterized protein</fullName>
    </submittedName>
</protein>
<keyword evidence="2" id="KW-1185">Reference proteome</keyword>
<evidence type="ECO:0000313" key="1">
    <source>
        <dbReference type="EMBL" id="KAJ4411959.1"/>
    </source>
</evidence>
<dbReference type="OrthoDB" id="9986861at2759"/>
<gene>
    <name evidence="1" type="ORF">N0V91_001097</name>
</gene>
<reference evidence="1" key="1">
    <citation type="submission" date="2022-10" db="EMBL/GenBank/DDBJ databases">
        <title>Tapping the CABI collections for fungal endophytes: first genome assemblies for Collariella, Neodidymelliopsis, Ascochyta clinopodiicola, Didymella pomorum, Didymosphaeria variabile, Neocosmospora piperis and Neocucurbitaria cava.</title>
        <authorList>
            <person name="Hill R."/>
        </authorList>
    </citation>
    <scope>NUCLEOTIDE SEQUENCE</scope>
    <source>
        <strain evidence="1">IMI 355091</strain>
    </source>
</reference>